<dbReference type="InterPro" id="IPR010994">
    <property type="entry name" value="RuvA_2-like"/>
</dbReference>
<dbReference type="Gene3D" id="1.10.150.280">
    <property type="entry name" value="AF1531-like domain"/>
    <property type="match status" value="1"/>
</dbReference>
<feature type="domain" description="Helix-hairpin-helix DNA-binding motif class 1" evidence="1">
    <location>
        <begin position="190"/>
        <end position="209"/>
    </location>
</feature>
<comment type="caution">
    <text evidence="2">The sequence shown here is derived from an EMBL/GenBank/DDBJ whole genome shotgun (WGS) entry which is preliminary data.</text>
</comment>
<dbReference type="Pfam" id="PF12836">
    <property type="entry name" value="HHH_3"/>
    <property type="match status" value="1"/>
</dbReference>
<dbReference type="OrthoDB" id="9790239at2"/>
<gene>
    <name evidence="2" type="primary">comEA</name>
    <name evidence="2" type="ORF">Pmgp_00772</name>
</gene>
<dbReference type="AlphaFoldDB" id="A0A4Y7RVQ2"/>
<dbReference type="GO" id="GO:0015627">
    <property type="term" value="C:type II protein secretion system complex"/>
    <property type="evidence" value="ECO:0007669"/>
    <property type="project" value="TreeGrafter"/>
</dbReference>
<dbReference type="PANTHER" id="PTHR21180">
    <property type="entry name" value="ENDONUCLEASE/EXONUCLEASE/PHOSPHATASE FAMILY DOMAIN-CONTAINING PROTEIN 1"/>
    <property type="match status" value="1"/>
</dbReference>
<dbReference type="GO" id="GO:0006281">
    <property type="term" value="P:DNA repair"/>
    <property type="evidence" value="ECO:0007669"/>
    <property type="project" value="InterPro"/>
</dbReference>
<proteinExistence type="predicted"/>
<reference evidence="2 3" key="1">
    <citation type="journal article" date="2018" name="Environ. Microbiol.">
        <title>Novel energy conservation strategies and behaviour of Pelotomaculum schinkii driving syntrophic propionate catabolism.</title>
        <authorList>
            <person name="Hidalgo-Ahumada C.A.P."/>
            <person name="Nobu M.K."/>
            <person name="Narihiro T."/>
            <person name="Tamaki H."/>
            <person name="Liu W.T."/>
            <person name="Kamagata Y."/>
            <person name="Stams A.J.M."/>
            <person name="Imachi H."/>
            <person name="Sousa D.Z."/>
        </authorList>
    </citation>
    <scope>NUCLEOTIDE SEQUENCE [LARGE SCALE GENOMIC DNA]</scope>
    <source>
        <strain evidence="2 3">MGP</strain>
    </source>
</reference>
<accession>A0A4Y7RVQ2</accession>
<keyword evidence="3" id="KW-1185">Reference proteome</keyword>
<dbReference type="RefSeq" id="WP_134212646.1">
    <property type="nucleotide sequence ID" value="NZ_QFFZ01000005.1"/>
</dbReference>
<dbReference type="GO" id="GO:0003677">
    <property type="term" value="F:DNA binding"/>
    <property type="evidence" value="ECO:0007669"/>
    <property type="project" value="InterPro"/>
</dbReference>
<dbReference type="InterPro" id="IPR051675">
    <property type="entry name" value="Endo/Exo/Phosphatase_dom_1"/>
</dbReference>
<name>A0A4Y7RVQ2_9FIRM</name>
<dbReference type="SMART" id="SM00278">
    <property type="entry name" value="HhH1"/>
    <property type="match status" value="2"/>
</dbReference>
<dbReference type="Gene3D" id="3.10.560.10">
    <property type="entry name" value="Outer membrane lipoprotein wza domain like"/>
    <property type="match status" value="1"/>
</dbReference>
<dbReference type="SUPFAM" id="SSF47781">
    <property type="entry name" value="RuvA domain 2-like"/>
    <property type="match status" value="1"/>
</dbReference>
<sequence length="213" mass="22141">MIQLDRRQQLIVLLLVGVILFSGGYRLAQIKEKSSEKVKPALDSAEQNKDKEVTVHVFGAVAKPGVYKVSQGARVIDAINMAGPTGEADLDSIKLAAKVTDGQDISVPSKAGLDPAAVGVTPGTSTSTGTGRNVFTAPAGAKSGAAAANGLVNINTAGQSELDTLPGIGPALAQRIIQYREANGAFQSIEDLKNVSGIGDKNFENMKDKITVR</sequence>
<dbReference type="InterPro" id="IPR019554">
    <property type="entry name" value="Soluble_ligand-bd"/>
</dbReference>
<dbReference type="EMBL" id="QFFZ01000005">
    <property type="protein sequence ID" value="TEB12796.1"/>
    <property type="molecule type" value="Genomic_DNA"/>
</dbReference>
<dbReference type="PANTHER" id="PTHR21180:SF32">
    <property type="entry name" value="ENDONUCLEASE_EXONUCLEASE_PHOSPHATASE FAMILY DOMAIN-CONTAINING PROTEIN 1"/>
    <property type="match status" value="1"/>
</dbReference>
<protein>
    <submittedName>
        <fullName evidence="2">ComE operon protein 1</fullName>
    </submittedName>
</protein>
<dbReference type="Proteomes" id="UP000297597">
    <property type="component" value="Unassembled WGS sequence"/>
</dbReference>
<dbReference type="GO" id="GO:0015628">
    <property type="term" value="P:protein secretion by the type II secretion system"/>
    <property type="evidence" value="ECO:0007669"/>
    <property type="project" value="TreeGrafter"/>
</dbReference>
<dbReference type="Pfam" id="PF10531">
    <property type="entry name" value="SLBB"/>
    <property type="match status" value="1"/>
</dbReference>
<evidence type="ECO:0000313" key="2">
    <source>
        <dbReference type="EMBL" id="TEB12796.1"/>
    </source>
</evidence>
<feature type="domain" description="Helix-hairpin-helix DNA-binding motif class 1" evidence="1">
    <location>
        <begin position="160"/>
        <end position="179"/>
    </location>
</feature>
<dbReference type="InterPro" id="IPR003583">
    <property type="entry name" value="Hlx-hairpin-Hlx_DNA-bd_motif"/>
</dbReference>
<dbReference type="NCBIfam" id="TIGR00426">
    <property type="entry name" value="competence protein ComEA helix-hairpin-helix repeat region"/>
    <property type="match status" value="1"/>
</dbReference>
<evidence type="ECO:0000313" key="3">
    <source>
        <dbReference type="Proteomes" id="UP000297597"/>
    </source>
</evidence>
<dbReference type="InterPro" id="IPR004509">
    <property type="entry name" value="Competence_ComEA_HhH"/>
</dbReference>
<organism evidence="2 3">
    <name type="scientific">Pelotomaculum propionicicum</name>
    <dbReference type="NCBI Taxonomy" id="258475"/>
    <lineage>
        <taxon>Bacteria</taxon>
        <taxon>Bacillati</taxon>
        <taxon>Bacillota</taxon>
        <taxon>Clostridia</taxon>
        <taxon>Eubacteriales</taxon>
        <taxon>Desulfotomaculaceae</taxon>
        <taxon>Pelotomaculum</taxon>
    </lineage>
</organism>
<evidence type="ECO:0000259" key="1">
    <source>
        <dbReference type="SMART" id="SM00278"/>
    </source>
</evidence>